<keyword evidence="2" id="KW-0808">Transferase</keyword>
<name>A0A6A2YJU2_HIBSY</name>
<evidence type="ECO:0000313" key="3">
    <source>
        <dbReference type="EMBL" id="KAE8676874.1"/>
    </source>
</evidence>
<reference evidence="3" key="1">
    <citation type="submission" date="2019-09" db="EMBL/GenBank/DDBJ databases">
        <title>Draft genome information of white flower Hibiscus syriacus.</title>
        <authorList>
            <person name="Kim Y.-M."/>
        </authorList>
    </citation>
    <scope>NUCLEOTIDE SEQUENCE [LARGE SCALE GENOMIC DNA]</scope>
    <source>
        <strain evidence="3">YM2019G1</strain>
    </source>
</reference>
<dbReference type="EMBL" id="VEPZ02001375">
    <property type="protein sequence ID" value="KAE8676874.1"/>
    <property type="molecule type" value="Genomic_DNA"/>
</dbReference>
<protein>
    <submittedName>
        <fullName evidence="3">Uncharacterized protein</fullName>
    </submittedName>
</protein>
<dbReference type="GO" id="GO:0008194">
    <property type="term" value="F:UDP-glycosyltransferase activity"/>
    <property type="evidence" value="ECO:0007669"/>
    <property type="project" value="InterPro"/>
</dbReference>
<keyword evidence="1" id="KW-0328">Glycosyltransferase</keyword>
<proteinExistence type="predicted"/>
<evidence type="ECO:0000256" key="2">
    <source>
        <dbReference type="ARBA" id="ARBA00022679"/>
    </source>
</evidence>
<dbReference type="PANTHER" id="PTHR48046">
    <property type="entry name" value="UDP-GLYCOSYLTRANSFERASE 72E1"/>
    <property type="match status" value="1"/>
</dbReference>
<dbReference type="Gene3D" id="3.40.50.2000">
    <property type="entry name" value="Glycogen Phosphorylase B"/>
    <property type="match status" value="1"/>
</dbReference>
<sequence>MTVLPTPHISAMSHETIERTKYKVLVVSSWAPQAQVLSHGSTGGFLTHCSWNSTLESVVNGIQLIVWPLYAEQKMNALMLTEDAKVALRLKPRENGLICRDEIAKAVKGLIEDE</sequence>
<evidence type="ECO:0000256" key="1">
    <source>
        <dbReference type="ARBA" id="ARBA00022676"/>
    </source>
</evidence>
<dbReference type="CDD" id="cd03784">
    <property type="entry name" value="GT1_Gtf-like"/>
    <property type="match status" value="1"/>
</dbReference>
<organism evidence="3 4">
    <name type="scientific">Hibiscus syriacus</name>
    <name type="common">Rose of Sharon</name>
    <dbReference type="NCBI Taxonomy" id="106335"/>
    <lineage>
        <taxon>Eukaryota</taxon>
        <taxon>Viridiplantae</taxon>
        <taxon>Streptophyta</taxon>
        <taxon>Embryophyta</taxon>
        <taxon>Tracheophyta</taxon>
        <taxon>Spermatophyta</taxon>
        <taxon>Magnoliopsida</taxon>
        <taxon>eudicotyledons</taxon>
        <taxon>Gunneridae</taxon>
        <taxon>Pentapetalae</taxon>
        <taxon>rosids</taxon>
        <taxon>malvids</taxon>
        <taxon>Malvales</taxon>
        <taxon>Malvaceae</taxon>
        <taxon>Malvoideae</taxon>
        <taxon>Hibiscus</taxon>
    </lineage>
</organism>
<accession>A0A6A2YJU2</accession>
<dbReference type="Proteomes" id="UP000436088">
    <property type="component" value="Unassembled WGS sequence"/>
</dbReference>
<comment type="caution">
    <text evidence="3">The sequence shown here is derived from an EMBL/GenBank/DDBJ whole genome shotgun (WGS) entry which is preliminary data.</text>
</comment>
<dbReference type="Pfam" id="PF00201">
    <property type="entry name" value="UDPGT"/>
    <property type="match status" value="1"/>
</dbReference>
<dbReference type="SUPFAM" id="SSF53756">
    <property type="entry name" value="UDP-Glycosyltransferase/glycogen phosphorylase"/>
    <property type="match status" value="1"/>
</dbReference>
<dbReference type="AlphaFoldDB" id="A0A6A2YJU2"/>
<evidence type="ECO:0000313" key="4">
    <source>
        <dbReference type="Proteomes" id="UP000436088"/>
    </source>
</evidence>
<gene>
    <name evidence="3" type="ORF">F3Y22_tig00111582pilonHSYRG01441</name>
</gene>
<keyword evidence="4" id="KW-1185">Reference proteome</keyword>
<dbReference type="InterPro" id="IPR002213">
    <property type="entry name" value="UDP_glucos_trans"/>
</dbReference>
<dbReference type="PANTHER" id="PTHR48046:SF6">
    <property type="entry name" value="GLYCOSYLTRANSFERASE"/>
    <property type="match status" value="1"/>
</dbReference>